<sequence>MLHHFRIKPTRSLRETNKNIFKNKTFTISLSTLIFHQISYFSLSLLYVTSLACPAICLYFKFTVWHHII</sequence>
<dbReference type="AlphaFoldDB" id="A0A0E9XEN1"/>
<protein>
    <submittedName>
        <fullName evidence="2">Uncharacterized protein</fullName>
    </submittedName>
</protein>
<keyword evidence="1" id="KW-0472">Membrane</keyword>
<feature type="transmembrane region" description="Helical" evidence="1">
    <location>
        <begin position="45"/>
        <end position="64"/>
    </location>
</feature>
<accession>A0A0E9XEN1</accession>
<keyword evidence="1" id="KW-1133">Transmembrane helix</keyword>
<dbReference type="EMBL" id="GBXM01008302">
    <property type="protein sequence ID" value="JAI00276.1"/>
    <property type="molecule type" value="Transcribed_RNA"/>
</dbReference>
<proteinExistence type="predicted"/>
<reference evidence="2" key="2">
    <citation type="journal article" date="2015" name="Fish Shellfish Immunol.">
        <title>Early steps in the European eel (Anguilla anguilla)-Vibrio vulnificus interaction in the gills: Role of the RtxA13 toxin.</title>
        <authorList>
            <person name="Callol A."/>
            <person name="Pajuelo D."/>
            <person name="Ebbesson L."/>
            <person name="Teles M."/>
            <person name="MacKenzie S."/>
            <person name="Amaro C."/>
        </authorList>
    </citation>
    <scope>NUCLEOTIDE SEQUENCE</scope>
</reference>
<organism evidence="2">
    <name type="scientific">Anguilla anguilla</name>
    <name type="common">European freshwater eel</name>
    <name type="synonym">Muraena anguilla</name>
    <dbReference type="NCBI Taxonomy" id="7936"/>
    <lineage>
        <taxon>Eukaryota</taxon>
        <taxon>Metazoa</taxon>
        <taxon>Chordata</taxon>
        <taxon>Craniata</taxon>
        <taxon>Vertebrata</taxon>
        <taxon>Euteleostomi</taxon>
        <taxon>Actinopterygii</taxon>
        <taxon>Neopterygii</taxon>
        <taxon>Teleostei</taxon>
        <taxon>Anguilliformes</taxon>
        <taxon>Anguillidae</taxon>
        <taxon>Anguilla</taxon>
    </lineage>
</organism>
<evidence type="ECO:0000313" key="2">
    <source>
        <dbReference type="EMBL" id="JAI00276.1"/>
    </source>
</evidence>
<keyword evidence="1" id="KW-0812">Transmembrane</keyword>
<reference evidence="2" key="1">
    <citation type="submission" date="2014-11" db="EMBL/GenBank/DDBJ databases">
        <authorList>
            <person name="Amaro Gonzalez C."/>
        </authorList>
    </citation>
    <scope>NUCLEOTIDE SEQUENCE</scope>
</reference>
<name>A0A0E9XEN1_ANGAN</name>
<evidence type="ECO:0000256" key="1">
    <source>
        <dbReference type="SAM" id="Phobius"/>
    </source>
</evidence>